<dbReference type="PANTHER" id="PTHR33107">
    <property type="entry name" value="KUNITZ TRYPSIN INHIBITOR 2"/>
    <property type="match status" value="1"/>
</dbReference>
<proteinExistence type="inferred from homology"/>
<reference evidence="4" key="1">
    <citation type="journal article" date="2013" name="J. Plant Res.">
        <title>Effect of fungi and light on seed germination of three Opuntia species from semiarid lands of central Mexico.</title>
        <authorList>
            <person name="Delgado-Sanchez P."/>
            <person name="Jimenez-Bremont J.F."/>
            <person name="Guerrero-Gonzalez Mde L."/>
            <person name="Flores J."/>
        </authorList>
    </citation>
    <scope>NUCLEOTIDE SEQUENCE</scope>
    <source>
        <tissue evidence="4">Cladode</tissue>
    </source>
</reference>
<evidence type="ECO:0000256" key="3">
    <source>
        <dbReference type="SAM" id="SignalP"/>
    </source>
</evidence>
<organism evidence="4">
    <name type="scientific">Opuntia streptacantha</name>
    <name type="common">Prickly pear cactus</name>
    <name type="synonym">Opuntia cardona</name>
    <dbReference type="NCBI Taxonomy" id="393608"/>
    <lineage>
        <taxon>Eukaryota</taxon>
        <taxon>Viridiplantae</taxon>
        <taxon>Streptophyta</taxon>
        <taxon>Embryophyta</taxon>
        <taxon>Tracheophyta</taxon>
        <taxon>Spermatophyta</taxon>
        <taxon>Magnoliopsida</taxon>
        <taxon>eudicotyledons</taxon>
        <taxon>Gunneridae</taxon>
        <taxon>Pentapetalae</taxon>
        <taxon>Caryophyllales</taxon>
        <taxon>Cactineae</taxon>
        <taxon>Cactaceae</taxon>
        <taxon>Opuntioideae</taxon>
        <taxon>Opuntia</taxon>
    </lineage>
</organism>
<evidence type="ECO:0000313" key="4">
    <source>
        <dbReference type="EMBL" id="MBA4629059.1"/>
    </source>
</evidence>
<keyword evidence="2" id="KW-1015">Disulfide bond</keyword>
<keyword evidence="3" id="KW-0732">Signal</keyword>
<sequence length="227" mass="23953">MAKNNILVACATTTLFLLLVSLCPLRTSADTDTDEMVLDVDGNPLEVGSEYYVQSVGGGSSSPAKWLRRSRMSYAPVACPRRVVETTDEGEAVKIIPQNTTEKHIRASWDVQIDSGYTAICKEDGVWSMALSGTIMSPQLLVSASGPDIDSSGGLFQINKAGASSYKITYGPPPGGEAPPGYFGDLGIVEAFVFGDLILGVAGTNAEPLQVTFTKKTWGSHQAVASA</sequence>
<dbReference type="Pfam" id="PF00197">
    <property type="entry name" value="Kunitz_legume"/>
    <property type="match status" value="1"/>
</dbReference>
<dbReference type="PROSITE" id="PS00283">
    <property type="entry name" value="SOYBEAN_KUNITZ"/>
    <property type="match status" value="1"/>
</dbReference>
<dbReference type="EMBL" id="GISG01068158">
    <property type="protein sequence ID" value="MBA4629059.1"/>
    <property type="molecule type" value="Transcribed_RNA"/>
</dbReference>
<name>A0A7C8YXI0_OPUST</name>
<comment type="similarity">
    <text evidence="1">Belongs to the protease inhibitor I3 (leguminous Kunitz-type inhibitor) family.</text>
</comment>
<feature type="signal peptide" evidence="3">
    <location>
        <begin position="1"/>
        <end position="29"/>
    </location>
</feature>
<dbReference type="SMART" id="SM00452">
    <property type="entry name" value="STI"/>
    <property type="match status" value="1"/>
</dbReference>
<dbReference type="InterPro" id="IPR011065">
    <property type="entry name" value="Kunitz_inhibitor_STI-like_sf"/>
</dbReference>
<protein>
    <submittedName>
        <fullName evidence="4">Uncharacterized protein</fullName>
    </submittedName>
</protein>
<accession>A0A7C8YXI0</accession>
<dbReference type="PANTHER" id="PTHR33107:SF81">
    <property type="entry name" value="TRYPSIN INHIBITOR A"/>
    <property type="match status" value="1"/>
</dbReference>
<evidence type="ECO:0000256" key="1">
    <source>
        <dbReference type="ARBA" id="ARBA00005440"/>
    </source>
</evidence>
<feature type="chain" id="PRO_5028070232" evidence="3">
    <location>
        <begin position="30"/>
        <end position="227"/>
    </location>
</feature>
<dbReference type="AlphaFoldDB" id="A0A7C8YXI0"/>
<evidence type="ECO:0000256" key="2">
    <source>
        <dbReference type="ARBA" id="ARBA00023157"/>
    </source>
</evidence>
<dbReference type="SUPFAM" id="SSF50386">
    <property type="entry name" value="STI-like"/>
    <property type="match status" value="1"/>
</dbReference>
<dbReference type="GO" id="GO:0004866">
    <property type="term" value="F:endopeptidase inhibitor activity"/>
    <property type="evidence" value="ECO:0007669"/>
    <property type="project" value="InterPro"/>
</dbReference>
<dbReference type="InterPro" id="IPR002160">
    <property type="entry name" value="Prot_inh_Kunz-lg"/>
</dbReference>
<reference evidence="4" key="2">
    <citation type="submission" date="2020-07" db="EMBL/GenBank/DDBJ databases">
        <authorList>
            <person name="Vera ALvarez R."/>
            <person name="Arias-Moreno D.M."/>
            <person name="Jimenez-Jacinto V."/>
            <person name="Jimenez-Bremont J.F."/>
            <person name="Swaminathan K."/>
            <person name="Moose S.P."/>
            <person name="Guerrero-Gonzalez M.L."/>
            <person name="Marino-Ramirez L."/>
            <person name="Landsman D."/>
            <person name="Rodriguez-Kessler M."/>
            <person name="Delgado-Sanchez P."/>
        </authorList>
    </citation>
    <scope>NUCLEOTIDE SEQUENCE</scope>
    <source>
        <tissue evidence="4">Cladode</tissue>
    </source>
</reference>
<dbReference type="Gene3D" id="2.80.10.50">
    <property type="match status" value="1"/>
</dbReference>